<evidence type="ECO:0000256" key="11">
    <source>
        <dbReference type="RuleBase" id="RU003682"/>
    </source>
</evidence>
<dbReference type="Pfam" id="PF03171">
    <property type="entry name" value="2OG-FeII_Oxy"/>
    <property type="match status" value="1"/>
</dbReference>
<dbReference type="EMBL" id="BAABBO010000007">
    <property type="protein sequence ID" value="GAA3955417.1"/>
    <property type="molecule type" value="Genomic_DNA"/>
</dbReference>
<evidence type="ECO:0000256" key="3">
    <source>
        <dbReference type="ARBA" id="ARBA00012293"/>
    </source>
</evidence>
<evidence type="ECO:0000256" key="5">
    <source>
        <dbReference type="ARBA" id="ARBA00019045"/>
    </source>
</evidence>
<evidence type="ECO:0000313" key="13">
    <source>
        <dbReference type="EMBL" id="GAA3955417.1"/>
    </source>
</evidence>
<comment type="catalytic activity">
    <reaction evidence="9">
        <text>2-oxoglutarate + O2 + 2 H(+) = ethene + 3 CO2 + H2O</text>
        <dbReference type="Rhea" id="RHEA:31523"/>
        <dbReference type="ChEBI" id="CHEBI:15377"/>
        <dbReference type="ChEBI" id="CHEBI:15378"/>
        <dbReference type="ChEBI" id="CHEBI:15379"/>
        <dbReference type="ChEBI" id="CHEBI:16526"/>
        <dbReference type="ChEBI" id="CHEBI:16810"/>
        <dbReference type="ChEBI" id="CHEBI:18153"/>
        <dbReference type="EC" id="1.13.12.19"/>
    </reaction>
</comment>
<dbReference type="Gene3D" id="2.60.120.330">
    <property type="entry name" value="B-lactam Antibiotic, Isopenicillin N Synthase, Chain"/>
    <property type="match status" value="1"/>
</dbReference>
<comment type="cofactor">
    <cofactor evidence="1">
        <name>Fe(2+)</name>
        <dbReference type="ChEBI" id="CHEBI:29033"/>
    </cofactor>
</comment>
<dbReference type="InterPro" id="IPR044861">
    <property type="entry name" value="IPNS-like_FE2OG_OXY"/>
</dbReference>
<evidence type="ECO:0000256" key="2">
    <source>
        <dbReference type="ARBA" id="ARBA00004767"/>
    </source>
</evidence>
<dbReference type="PRINTS" id="PR00682">
    <property type="entry name" value="IPNSYNTHASE"/>
</dbReference>
<comment type="similarity">
    <text evidence="11">Belongs to the iron/ascorbate-dependent oxidoreductase family.</text>
</comment>
<dbReference type="Pfam" id="PF14226">
    <property type="entry name" value="DIOX_N"/>
    <property type="match status" value="1"/>
</dbReference>
<name>A0ABP7NWG3_9GAMM</name>
<comment type="pathway">
    <text evidence="2">Alkene biosynthesis; ethylene biosynthesis via 2-oxoglutarate.</text>
</comment>
<gene>
    <name evidence="13" type="ORF">GCM10022278_12500</name>
</gene>
<comment type="catalytic activity">
    <reaction evidence="10">
        <text>L-arginine + 2-oxoglutarate + O2 = guanidine + L-glutamate 5-semialdehyde + succinate + CO2</text>
        <dbReference type="Rhea" id="RHEA:31535"/>
        <dbReference type="ChEBI" id="CHEBI:15379"/>
        <dbReference type="ChEBI" id="CHEBI:16526"/>
        <dbReference type="ChEBI" id="CHEBI:16810"/>
        <dbReference type="ChEBI" id="CHEBI:30031"/>
        <dbReference type="ChEBI" id="CHEBI:30087"/>
        <dbReference type="ChEBI" id="CHEBI:32682"/>
        <dbReference type="ChEBI" id="CHEBI:58066"/>
        <dbReference type="EC" id="1.14.20.7"/>
    </reaction>
</comment>
<evidence type="ECO:0000259" key="12">
    <source>
        <dbReference type="PROSITE" id="PS51471"/>
    </source>
</evidence>
<evidence type="ECO:0000256" key="10">
    <source>
        <dbReference type="ARBA" id="ARBA00049359"/>
    </source>
</evidence>
<dbReference type="InterPro" id="IPR050231">
    <property type="entry name" value="Iron_ascorbate_oxido_reductase"/>
</dbReference>
<evidence type="ECO:0000256" key="4">
    <source>
        <dbReference type="ARBA" id="ARBA00012531"/>
    </source>
</evidence>
<evidence type="ECO:0000256" key="9">
    <source>
        <dbReference type="ARBA" id="ARBA00047725"/>
    </source>
</evidence>
<dbReference type="SUPFAM" id="SSF51197">
    <property type="entry name" value="Clavaminate synthase-like"/>
    <property type="match status" value="1"/>
</dbReference>
<dbReference type="PROSITE" id="PS51471">
    <property type="entry name" value="FE2OG_OXY"/>
    <property type="match status" value="1"/>
</dbReference>
<evidence type="ECO:0000256" key="1">
    <source>
        <dbReference type="ARBA" id="ARBA00001954"/>
    </source>
</evidence>
<dbReference type="Proteomes" id="UP001501337">
    <property type="component" value="Unassembled WGS sequence"/>
</dbReference>
<evidence type="ECO:0000313" key="14">
    <source>
        <dbReference type="Proteomes" id="UP001501337"/>
    </source>
</evidence>
<sequence length="333" mass="37177">MKQVSPVIATVPAIDLSAAFEGGPEDRQRTGDEIDRTCREIGFFTITGHGVDKALIDDLRDQSYRFFNQPLEQKKRSAPVHVDTPRGYRGLGFEALAHGNADATPPDLKEYYHFGREQWPDEPYYTSPEGQQYFVPNIWPDEPPGWADSAAAYYAAMETLTSKLLGLAALGLGLDEHFFDDKIDRHITAMRINHYPAQVSSPESRQLRAGAHTDYGLLTILNGENTPGGLQVQTRQGNWVDVETAPDSFVVNIGDLLMRWTNDRWVSNTHRVVNPPAGVPQCSRLSIAFFHHPNYDTIIKCVATAGEAKYPPVSSGDYRAEKYRQTRIAKAQG</sequence>
<proteinExistence type="inferred from homology"/>
<feature type="domain" description="Fe2OG dioxygenase" evidence="12">
    <location>
        <begin position="186"/>
        <end position="293"/>
    </location>
</feature>
<organism evidence="13 14">
    <name type="scientific">Allohahella marinimesophila</name>
    <dbReference type="NCBI Taxonomy" id="1054972"/>
    <lineage>
        <taxon>Bacteria</taxon>
        <taxon>Pseudomonadati</taxon>
        <taxon>Pseudomonadota</taxon>
        <taxon>Gammaproteobacteria</taxon>
        <taxon>Oceanospirillales</taxon>
        <taxon>Hahellaceae</taxon>
        <taxon>Allohahella</taxon>
    </lineage>
</organism>
<keyword evidence="14" id="KW-1185">Reference proteome</keyword>
<dbReference type="PANTHER" id="PTHR47990">
    <property type="entry name" value="2-OXOGLUTARATE (2OG) AND FE(II)-DEPENDENT OXYGENASE SUPERFAMILY PROTEIN-RELATED"/>
    <property type="match status" value="1"/>
</dbReference>
<dbReference type="EC" id="1.14.20.7" evidence="3"/>
<dbReference type="EC" id="1.13.12.19" evidence="4"/>
<evidence type="ECO:0000256" key="8">
    <source>
        <dbReference type="ARBA" id="ARBA00031282"/>
    </source>
</evidence>
<keyword evidence="6" id="KW-0266">Ethylene biosynthesis</keyword>
<protein>
    <recommendedName>
        <fullName evidence="5">2-oxoglutarate-dependent ethylene/succinate-forming enzyme</fullName>
        <ecNumber evidence="4">1.13.12.19</ecNumber>
        <ecNumber evidence="3">1.14.20.7</ecNumber>
    </recommendedName>
    <alternativeName>
        <fullName evidence="7">2-oxoglutarate dioxygenase (ethylene-forming)</fullName>
    </alternativeName>
    <alternativeName>
        <fullName evidence="8">2-oxoglutarate/L-arginine monooxygenase/decarboxylase (succinate-forming)</fullName>
    </alternativeName>
</protein>
<dbReference type="InterPro" id="IPR026992">
    <property type="entry name" value="DIOX_N"/>
</dbReference>
<evidence type="ECO:0000256" key="7">
    <source>
        <dbReference type="ARBA" id="ARBA00031011"/>
    </source>
</evidence>
<comment type="caution">
    <text evidence="13">The sequence shown here is derived from an EMBL/GenBank/DDBJ whole genome shotgun (WGS) entry which is preliminary data.</text>
</comment>
<keyword evidence="11" id="KW-0479">Metal-binding</keyword>
<dbReference type="InterPro" id="IPR027443">
    <property type="entry name" value="IPNS-like_sf"/>
</dbReference>
<dbReference type="RefSeq" id="WP_344804410.1">
    <property type="nucleotide sequence ID" value="NZ_BAABBO010000007.1"/>
</dbReference>
<keyword evidence="11" id="KW-0560">Oxidoreductase</keyword>
<accession>A0ABP7NWG3</accession>
<evidence type="ECO:0000256" key="6">
    <source>
        <dbReference type="ARBA" id="ARBA00022666"/>
    </source>
</evidence>
<reference evidence="14" key="1">
    <citation type="journal article" date="2019" name="Int. J. Syst. Evol. Microbiol.">
        <title>The Global Catalogue of Microorganisms (GCM) 10K type strain sequencing project: providing services to taxonomists for standard genome sequencing and annotation.</title>
        <authorList>
            <consortium name="The Broad Institute Genomics Platform"/>
            <consortium name="The Broad Institute Genome Sequencing Center for Infectious Disease"/>
            <person name="Wu L."/>
            <person name="Ma J."/>
        </authorList>
    </citation>
    <scope>NUCLEOTIDE SEQUENCE [LARGE SCALE GENOMIC DNA]</scope>
    <source>
        <strain evidence="14">JCM 17555</strain>
    </source>
</reference>
<keyword evidence="11" id="KW-0408">Iron</keyword>
<dbReference type="InterPro" id="IPR005123">
    <property type="entry name" value="Oxoglu/Fe-dep_dioxygenase_dom"/>
</dbReference>